<evidence type="ECO:0000313" key="2">
    <source>
        <dbReference type="EMBL" id="KAA6434530.1"/>
    </source>
</evidence>
<evidence type="ECO:0000313" key="4">
    <source>
        <dbReference type="Proteomes" id="UP000323866"/>
    </source>
</evidence>
<reference evidence="2 4" key="2">
    <citation type="submission" date="2019-09" db="EMBL/GenBank/DDBJ databases">
        <title>A bacterium isolated from glacier soil.</title>
        <authorList>
            <person name="Liu Q."/>
        </authorList>
    </citation>
    <scope>NUCLEOTIDE SEQUENCE [LARGE SCALE GENOMIC DNA]</scope>
    <source>
        <strain evidence="2 4">MDT1-10-3</strain>
    </source>
</reference>
<comment type="caution">
    <text evidence="2">The sequence shown here is derived from an EMBL/GenBank/DDBJ whole genome shotgun (WGS) entry which is preliminary data.</text>
</comment>
<keyword evidence="1" id="KW-0472">Membrane</keyword>
<evidence type="ECO:0000313" key="5">
    <source>
        <dbReference type="Proteomes" id="UP001570846"/>
    </source>
</evidence>
<keyword evidence="5" id="KW-1185">Reference proteome</keyword>
<protein>
    <recommendedName>
        <fullName evidence="6">DUF4345 domain-containing protein</fullName>
    </recommendedName>
</protein>
<dbReference type="OrthoDB" id="799809at2"/>
<organism evidence="2 4">
    <name type="scientific">Rufibacter glacialis</name>
    <dbReference type="NCBI Taxonomy" id="1259555"/>
    <lineage>
        <taxon>Bacteria</taxon>
        <taxon>Pseudomonadati</taxon>
        <taxon>Bacteroidota</taxon>
        <taxon>Cytophagia</taxon>
        <taxon>Cytophagales</taxon>
        <taxon>Hymenobacteraceae</taxon>
        <taxon>Rufibacter</taxon>
    </lineage>
</organism>
<dbReference type="AlphaFoldDB" id="A0A5M8QHW2"/>
<feature type="transmembrane region" description="Helical" evidence="1">
    <location>
        <begin position="12"/>
        <end position="31"/>
    </location>
</feature>
<dbReference type="EMBL" id="JBGOGF010000002">
    <property type="protein sequence ID" value="MFA1770448.1"/>
    <property type="molecule type" value="Genomic_DNA"/>
</dbReference>
<reference evidence="3 5" key="3">
    <citation type="submission" date="2024-08" db="EMBL/GenBank/DDBJ databases">
        <authorList>
            <person name="Wei W."/>
        </authorList>
    </citation>
    <scope>NUCLEOTIDE SEQUENCE [LARGE SCALE GENOMIC DNA]</scope>
    <source>
        <strain evidence="3 5">XU2</strain>
    </source>
</reference>
<proteinExistence type="predicted"/>
<keyword evidence="1" id="KW-0812">Transmembrane</keyword>
<dbReference type="EMBL" id="VKKZ01000020">
    <property type="protein sequence ID" value="KAA6434530.1"/>
    <property type="molecule type" value="Genomic_DNA"/>
</dbReference>
<keyword evidence="1" id="KW-1133">Transmembrane helix</keyword>
<reference evidence="2 4" key="1">
    <citation type="submission" date="2019-07" db="EMBL/GenBank/DDBJ databases">
        <authorList>
            <person name="Qu J.-H."/>
        </authorList>
    </citation>
    <scope>NUCLEOTIDE SEQUENCE [LARGE SCALE GENOMIC DNA]</scope>
    <source>
        <strain evidence="2 4">MDT1-10-3</strain>
    </source>
</reference>
<evidence type="ECO:0000256" key="1">
    <source>
        <dbReference type="SAM" id="Phobius"/>
    </source>
</evidence>
<dbReference type="Proteomes" id="UP001570846">
    <property type="component" value="Unassembled WGS sequence"/>
</dbReference>
<dbReference type="RefSeq" id="WP_149098473.1">
    <property type="nucleotide sequence ID" value="NZ_BMMG01000003.1"/>
</dbReference>
<evidence type="ECO:0000313" key="3">
    <source>
        <dbReference type="EMBL" id="MFA1770448.1"/>
    </source>
</evidence>
<feature type="transmembrane region" description="Helical" evidence="1">
    <location>
        <begin position="37"/>
        <end position="60"/>
    </location>
</feature>
<accession>A0A5M8QHW2</accession>
<evidence type="ECO:0008006" key="6">
    <source>
        <dbReference type="Google" id="ProtNLM"/>
    </source>
</evidence>
<sequence length="118" mass="13104">MRKWLLLGQGSYFALTGVWPLLHMPSFLAVTGPKNEVRLVVTVGLLILAIGAALLTAAFLPQEEKSPQVLGFFSALAMGAVDMRYATRDEILDVYLLDALIEFTIATTWVWLFFKKQG</sequence>
<dbReference type="Proteomes" id="UP000323866">
    <property type="component" value="Unassembled WGS sequence"/>
</dbReference>
<gene>
    <name evidence="3" type="ORF">ACD591_04030</name>
    <name evidence="2" type="ORF">FOE74_10100</name>
</gene>
<feature type="transmembrane region" description="Helical" evidence="1">
    <location>
        <begin position="92"/>
        <end position="114"/>
    </location>
</feature>
<name>A0A5M8QHW2_9BACT</name>